<dbReference type="EMBL" id="LR824533">
    <property type="protein sequence ID" value="CAH1639639.1"/>
    <property type="molecule type" value="Genomic_DNA"/>
</dbReference>
<feature type="signal peptide" evidence="2">
    <location>
        <begin position="1"/>
        <end position="23"/>
    </location>
</feature>
<evidence type="ECO:0000313" key="3">
    <source>
        <dbReference type="EMBL" id="CAH1639639.1"/>
    </source>
</evidence>
<accession>A0A9P0N4K0</accession>
<keyword evidence="2" id="KW-0732">Signal</keyword>
<evidence type="ECO:0000256" key="2">
    <source>
        <dbReference type="SAM" id="SignalP"/>
    </source>
</evidence>
<keyword evidence="4" id="KW-1185">Reference proteome</keyword>
<dbReference type="AlphaFoldDB" id="A0A9P0N4K0"/>
<evidence type="ECO:0000256" key="1">
    <source>
        <dbReference type="SAM" id="MobiDB-lite"/>
    </source>
</evidence>
<feature type="chain" id="PRO_5040384994" evidence="2">
    <location>
        <begin position="24"/>
        <end position="296"/>
    </location>
</feature>
<dbReference type="Proteomes" id="UP001153321">
    <property type="component" value="Chromosome 2"/>
</dbReference>
<proteinExistence type="predicted"/>
<feature type="region of interest" description="Disordered" evidence="1">
    <location>
        <begin position="232"/>
        <end position="296"/>
    </location>
</feature>
<name>A0A9P0N4K0_SPOLI</name>
<gene>
    <name evidence="3" type="ORF">SPLIT_LOCUS4995</name>
</gene>
<evidence type="ECO:0000313" key="4">
    <source>
        <dbReference type="Proteomes" id="UP001153321"/>
    </source>
</evidence>
<organism evidence="3 4">
    <name type="scientific">Spodoptera littoralis</name>
    <name type="common">Egyptian cotton leafworm</name>
    <dbReference type="NCBI Taxonomy" id="7109"/>
    <lineage>
        <taxon>Eukaryota</taxon>
        <taxon>Metazoa</taxon>
        <taxon>Ecdysozoa</taxon>
        <taxon>Arthropoda</taxon>
        <taxon>Hexapoda</taxon>
        <taxon>Insecta</taxon>
        <taxon>Pterygota</taxon>
        <taxon>Neoptera</taxon>
        <taxon>Endopterygota</taxon>
        <taxon>Lepidoptera</taxon>
        <taxon>Glossata</taxon>
        <taxon>Ditrysia</taxon>
        <taxon>Noctuoidea</taxon>
        <taxon>Noctuidae</taxon>
        <taxon>Amphipyrinae</taxon>
        <taxon>Spodoptera</taxon>
    </lineage>
</organism>
<reference evidence="3" key="1">
    <citation type="submission" date="2022-02" db="EMBL/GenBank/DDBJ databases">
        <authorList>
            <person name="King R."/>
        </authorList>
    </citation>
    <scope>NUCLEOTIDE SEQUENCE</scope>
</reference>
<feature type="compositionally biased region" description="Basic and acidic residues" evidence="1">
    <location>
        <begin position="287"/>
        <end position="296"/>
    </location>
</feature>
<feature type="compositionally biased region" description="Basic and acidic residues" evidence="1">
    <location>
        <begin position="240"/>
        <end position="270"/>
    </location>
</feature>
<sequence length="296" mass="34262">MSSIMIFFLAVIAVIGPLQIVESAPSQVLDINNILELFKQENLAKAANRLQKNKAASDSESLIDDLVDYLDDKTDSDKFDNRNARLTKQKVIDLIESVANQKKSKSRNNNNRIYRKEKTNRDLNTYESRNDNREILQRNLLQNLVIEQLLSRGLKEDEIKEKSKDYLSNGIKPDRVAFSSKADKFKRRDKNKRPTRLEDYSKVVVVLNPQAVRKNGNKKSLNDLISKILSVSSPSSKNNHQAENHIQRRNRQSKERLHARRDSAGDEYNQKRSNRNSGRTAIPYIRHRGDIYEKEE</sequence>
<protein>
    <submittedName>
        <fullName evidence="3">Uncharacterized protein</fullName>
    </submittedName>
</protein>